<evidence type="ECO:0000259" key="2">
    <source>
        <dbReference type="Pfam" id="PF24764"/>
    </source>
</evidence>
<evidence type="ECO:0000256" key="1">
    <source>
        <dbReference type="SAM" id="Coils"/>
    </source>
</evidence>
<feature type="domain" description="Integrase core" evidence="2">
    <location>
        <begin position="50"/>
        <end position="226"/>
    </location>
</feature>
<dbReference type="Proteomes" id="UP000053820">
    <property type="component" value="Unassembled WGS sequence"/>
</dbReference>
<evidence type="ECO:0000313" key="4">
    <source>
        <dbReference type="Proteomes" id="UP000053820"/>
    </source>
</evidence>
<keyword evidence="4" id="KW-1185">Reference proteome</keyword>
<dbReference type="OrthoDB" id="5946233at2759"/>
<keyword evidence="1" id="KW-0175">Coiled coil</keyword>
<accession>A0A0C2PGC9</accession>
<reference evidence="3 4" key="1">
    <citation type="submission" date="2014-04" db="EMBL/GenBank/DDBJ databases">
        <title>Evolutionary Origins and Diversification of the Mycorrhizal Mutualists.</title>
        <authorList>
            <consortium name="DOE Joint Genome Institute"/>
            <consortium name="Mycorrhizal Genomics Consortium"/>
            <person name="Kohler A."/>
            <person name="Kuo A."/>
            <person name="Nagy L.G."/>
            <person name="Floudas D."/>
            <person name="Copeland A."/>
            <person name="Barry K.W."/>
            <person name="Cichocki N."/>
            <person name="Veneault-Fourrey C."/>
            <person name="LaButti K."/>
            <person name="Lindquist E.A."/>
            <person name="Lipzen A."/>
            <person name="Lundell T."/>
            <person name="Morin E."/>
            <person name="Murat C."/>
            <person name="Riley R."/>
            <person name="Ohm R."/>
            <person name="Sun H."/>
            <person name="Tunlid A."/>
            <person name="Henrissat B."/>
            <person name="Grigoriev I.V."/>
            <person name="Hibbett D.S."/>
            <person name="Martin F."/>
        </authorList>
    </citation>
    <scope>NUCLEOTIDE SEQUENCE [LARGE SCALE GENOMIC DNA]</scope>
    <source>
        <strain evidence="3 4">MD-312</strain>
    </source>
</reference>
<proteinExistence type="predicted"/>
<feature type="coiled-coil region" evidence="1">
    <location>
        <begin position="201"/>
        <end position="228"/>
    </location>
</feature>
<dbReference type="InterPro" id="IPR058913">
    <property type="entry name" value="Integrase_dom_put"/>
</dbReference>
<dbReference type="HOGENOM" id="CLU_038374_0_1_1"/>
<name>A0A0C2PGC9_9AGAM</name>
<gene>
    <name evidence="3" type="ORF">HYDPIDRAFT_163952</name>
</gene>
<dbReference type="PANTHER" id="PTHR46177:SF1">
    <property type="entry name" value="INTEGRASE CATALYTIC DOMAIN-CONTAINING PROTEIN"/>
    <property type="match status" value="1"/>
</dbReference>
<dbReference type="AlphaFoldDB" id="A0A0C2PGC9"/>
<dbReference type="PANTHER" id="PTHR46177">
    <property type="entry name" value="INTEGRASE CATALYTIC DOMAIN-CONTAINING PROTEIN"/>
    <property type="match status" value="1"/>
</dbReference>
<organism evidence="3 4">
    <name type="scientific">Hydnomerulius pinastri MD-312</name>
    <dbReference type="NCBI Taxonomy" id="994086"/>
    <lineage>
        <taxon>Eukaryota</taxon>
        <taxon>Fungi</taxon>
        <taxon>Dikarya</taxon>
        <taxon>Basidiomycota</taxon>
        <taxon>Agaricomycotina</taxon>
        <taxon>Agaricomycetes</taxon>
        <taxon>Agaricomycetidae</taxon>
        <taxon>Boletales</taxon>
        <taxon>Boletales incertae sedis</taxon>
        <taxon>Leucogyrophana</taxon>
    </lineage>
</organism>
<dbReference type="Pfam" id="PF24764">
    <property type="entry name" value="rva_4"/>
    <property type="match status" value="1"/>
</dbReference>
<protein>
    <recommendedName>
        <fullName evidence="2">Integrase core domain-containing protein</fullName>
    </recommendedName>
</protein>
<dbReference type="EMBL" id="KN840266">
    <property type="protein sequence ID" value="KIJ57564.1"/>
    <property type="molecule type" value="Genomic_DNA"/>
</dbReference>
<sequence>MRDMISLMFHEHNMSVSRSVMQEYFITYEPQLVRQRKANRLQRRRFWAAGVNDIWAVDQHDKWLRFGLALHTGIEPFSGRILWMKVWHSNRNPQLILSYYMETVENFGFIPMVTQSDPGTENFGIANAQTMLRQVNDPSLQGFVQHRWMRTKKNIMPEIAWSQLRRRFAPGFEGLLNEGVDSDWYDPDNTLQLMVFRWLFIPWLQQELDNYQARINNTRKRRDKKKVLPHGIPELIHTCAADYGALDFKVTVNRGAIDHVRQLYINPNHAVFELVSPPLSAFMELCYNELGRPPVERETIWTIYRSILELIRQCEEVPAILMVIDANDTVENGEMALLEGLRNLPETDYYMGGVGNGMGLQPEHLTALDAFEADEPHVDGNYNEIDAEPLLFAEFSDAEDDEHDEHGLDDRP</sequence>
<evidence type="ECO:0000313" key="3">
    <source>
        <dbReference type="EMBL" id="KIJ57564.1"/>
    </source>
</evidence>